<name>A0A5W5JRB8_SALET</name>
<evidence type="ECO:0000256" key="1">
    <source>
        <dbReference type="SAM" id="Coils"/>
    </source>
</evidence>
<gene>
    <name evidence="2" type="ORF">DRD48_05800</name>
</gene>
<sequence>MAGKEQKWMLTHDSHELKKGEVYKGETLPLWLVGKAIPVSDQVLEVATPGDLQKLQADLDEASGKVEALTADNAKLAGENAQLQADLDEAQKQIDELKKKAK</sequence>
<dbReference type="EMBL" id="AAHKMO010000005">
    <property type="protein sequence ID" value="EBX1943189.1"/>
    <property type="molecule type" value="Genomic_DNA"/>
</dbReference>
<proteinExistence type="predicted"/>
<dbReference type="AlphaFoldDB" id="A0A5W5JRB8"/>
<feature type="coiled-coil region" evidence="1">
    <location>
        <begin position="52"/>
        <end position="100"/>
    </location>
</feature>
<organism evidence="2">
    <name type="scientific">Salmonella enterica subsp. enterica serovar Saintpaul</name>
    <dbReference type="NCBI Taxonomy" id="90105"/>
    <lineage>
        <taxon>Bacteria</taxon>
        <taxon>Pseudomonadati</taxon>
        <taxon>Pseudomonadota</taxon>
        <taxon>Gammaproteobacteria</taxon>
        <taxon>Enterobacterales</taxon>
        <taxon>Enterobacteriaceae</taxon>
        <taxon>Salmonella</taxon>
    </lineage>
</organism>
<accession>A0A5W5JRB8</accession>
<protein>
    <submittedName>
        <fullName evidence="2">Uncharacterized protein</fullName>
    </submittedName>
</protein>
<reference evidence="2" key="1">
    <citation type="submission" date="2018-06" db="EMBL/GenBank/DDBJ databases">
        <authorList>
            <person name="Ashton P.M."/>
            <person name="Dallman T."/>
            <person name="Nair S."/>
            <person name="De Pinna E."/>
            <person name="Peters T."/>
            <person name="Grant K."/>
        </authorList>
    </citation>
    <scope>NUCLEOTIDE SEQUENCE</scope>
    <source>
        <strain evidence="2">187601</strain>
    </source>
</reference>
<evidence type="ECO:0000313" key="2">
    <source>
        <dbReference type="EMBL" id="EBX1943189.1"/>
    </source>
</evidence>
<keyword evidence="1" id="KW-0175">Coiled coil</keyword>
<comment type="caution">
    <text evidence="2">The sequence shown here is derived from an EMBL/GenBank/DDBJ whole genome shotgun (WGS) entry which is preliminary data.</text>
</comment>